<comment type="caution">
    <text evidence="1">The sequence shown here is derived from an EMBL/GenBank/DDBJ whole genome shotgun (WGS) entry which is preliminary data.</text>
</comment>
<evidence type="ECO:0000313" key="2">
    <source>
        <dbReference type="Proteomes" id="UP000625631"/>
    </source>
</evidence>
<dbReference type="InterPro" id="IPR029470">
    <property type="entry name" value="PDDEXK_4"/>
</dbReference>
<dbReference type="RefSeq" id="WP_198074954.1">
    <property type="nucleotide sequence ID" value="NZ_JAEDAE010000002.1"/>
</dbReference>
<sequence>MKKSFFEFLALADVEKVHSQIIAWLMSKHCEALNEPMKSQIINNILGHELNDTIITSTAEINGADIVIECLKTRIVIENKIKSSQHSNQLSRYVEEFNKDSTKINYFIFMTLIPEKPQNKNWTNYSYKQFAECLNNFELSDKSNFDQMALQEYLKSIQSITSVAYEFILNPSLFPNVFNEGKLSKQAKNHKKYSNYTQKFISENQLETILQKSFYIKVLDEISTPELLYEVGDTHGTAFINAFFDEYIVLDGVCFKTGIQFQGGTFKFAITTCSDYEKSKKEWITPFVKAFKYFKETKVNGYTKLNLPDTKAWISVSKRTSSQFYEMNFTEYVEIFKHELENARDMTAKIKALI</sequence>
<proteinExistence type="predicted"/>
<evidence type="ECO:0000313" key="1">
    <source>
        <dbReference type="EMBL" id="MBH8557835.1"/>
    </source>
</evidence>
<accession>A0ABS0Q5D3</accession>
<dbReference type="EMBL" id="JAEDAE010000002">
    <property type="protein sequence ID" value="MBH8557835.1"/>
    <property type="molecule type" value="Genomic_DNA"/>
</dbReference>
<dbReference type="Pfam" id="PF14281">
    <property type="entry name" value="PDDEXK_4"/>
    <property type="match status" value="1"/>
</dbReference>
<keyword evidence="2" id="KW-1185">Reference proteome</keyword>
<reference evidence="1 2" key="1">
    <citation type="submission" date="2020-12" db="EMBL/GenBank/DDBJ databases">
        <title>Hymenobacter sp.</title>
        <authorList>
            <person name="Kim M.K."/>
        </authorList>
    </citation>
    <scope>NUCLEOTIDE SEQUENCE [LARGE SCALE GENOMIC DNA]</scope>
    <source>
        <strain evidence="1 2">BT442</strain>
    </source>
</reference>
<organism evidence="1 2">
    <name type="scientific">Hymenobacter negativus</name>
    <dbReference type="NCBI Taxonomy" id="2795026"/>
    <lineage>
        <taxon>Bacteria</taxon>
        <taxon>Pseudomonadati</taxon>
        <taxon>Bacteroidota</taxon>
        <taxon>Cytophagia</taxon>
        <taxon>Cytophagales</taxon>
        <taxon>Hymenobacteraceae</taxon>
        <taxon>Hymenobacter</taxon>
    </lineage>
</organism>
<dbReference type="Proteomes" id="UP000625631">
    <property type="component" value="Unassembled WGS sequence"/>
</dbReference>
<protein>
    <submittedName>
        <fullName evidence="1">PD-(D/E)XK nuclease family protein</fullName>
    </submittedName>
</protein>
<gene>
    <name evidence="1" type="ORF">I7X13_07240</name>
</gene>
<name>A0ABS0Q5D3_9BACT</name>